<evidence type="ECO:0000313" key="12">
    <source>
        <dbReference type="Proteomes" id="UP000190023"/>
    </source>
</evidence>
<evidence type="ECO:0000256" key="6">
    <source>
        <dbReference type="ARBA" id="ARBA00023186"/>
    </source>
</evidence>
<evidence type="ECO:0000256" key="3">
    <source>
        <dbReference type="ARBA" id="ARBA00022692"/>
    </source>
</evidence>
<proteinExistence type="inferred from homology"/>
<dbReference type="InterPro" id="IPR011990">
    <property type="entry name" value="TPR-like_helical_dom_sf"/>
</dbReference>
<evidence type="ECO:0000256" key="4">
    <source>
        <dbReference type="ARBA" id="ARBA00022989"/>
    </source>
</evidence>
<evidence type="ECO:0000256" key="5">
    <source>
        <dbReference type="ARBA" id="ARBA00023136"/>
    </source>
</evidence>
<keyword evidence="6" id="KW-0143">Chaperone</keyword>
<dbReference type="AlphaFoldDB" id="A0A1T0AWJ2"/>
<dbReference type="STRING" id="123822.B0188_09230"/>
<comment type="subcellular location">
    <subcellularLocation>
        <location evidence="1">Cell membrane</location>
        <topology evidence="1">Single-pass type II membrane protein</topology>
    </subcellularLocation>
</comment>
<dbReference type="GO" id="GO:0044877">
    <property type="term" value="F:protein-containing complex binding"/>
    <property type="evidence" value="ECO:0007669"/>
    <property type="project" value="InterPro"/>
</dbReference>
<dbReference type="SUPFAM" id="SSF48452">
    <property type="entry name" value="TPR-like"/>
    <property type="match status" value="1"/>
</dbReference>
<keyword evidence="3 9" id="KW-0812">Transmembrane</keyword>
<reference evidence="11 12" key="1">
    <citation type="submission" date="2017-02" db="EMBL/GenBank/DDBJ databases">
        <title>Draft genome sequence of Haemophilus felis CCUG 31170 type strain.</title>
        <authorList>
            <person name="Engstrom-Jakobsson H."/>
            <person name="Salva-Serra F."/>
            <person name="Thorell K."/>
            <person name="Gonzales-Siles L."/>
            <person name="Karlsson R."/>
            <person name="Boulund F."/>
            <person name="Engstrand L."/>
            <person name="Kristiansson E."/>
            <person name="Moore E."/>
        </authorList>
    </citation>
    <scope>NUCLEOTIDE SEQUENCE [LARGE SCALE GENOMIC DNA]</scope>
    <source>
        <strain evidence="11 12">CCUG 31170</strain>
    </source>
</reference>
<name>A0A1T0AWJ2_9PAST</name>
<keyword evidence="5 9" id="KW-0472">Membrane</keyword>
<comment type="caution">
    <text evidence="11">The sequence shown here is derived from an EMBL/GenBank/DDBJ whole genome shotgun (WGS) entry which is preliminary data.</text>
</comment>
<dbReference type="Pfam" id="PF09976">
    <property type="entry name" value="TPR_21"/>
    <property type="match status" value="1"/>
</dbReference>
<keyword evidence="4 9" id="KW-1133">Transmembrane helix</keyword>
<dbReference type="InterPro" id="IPR026039">
    <property type="entry name" value="YfgM"/>
</dbReference>
<evidence type="ECO:0000313" key="11">
    <source>
        <dbReference type="EMBL" id="OOS02135.1"/>
    </source>
</evidence>
<dbReference type="GO" id="GO:0005886">
    <property type="term" value="C:plasma membrane"/>
    <property type="evidence" value="ECO:0007669"/>
    <property type="project" value="UniProtKB-SubCell"/>
</dbReference>
<evidence type="ECO:0000256" key="2">
    <source>
        <dbReference type="ARBA" id="ARBA00022475"/>
    </source>
</evidence>
<feature type="transmembrane region" description="Helical" evidence="9">
    <location>
        <begin position="24"/>
        <end position="42"/>
    </location>
</feature>
<evidence type="ECO:0000259" key="10">
    <source>
        <dbReference type="Pfam" id="PF09976"/>
    </source>
</evidence>
<dbReference type="PANTHER" id="PTHR38035">
    <property type="entry name" value="UPF0070 PROTEIN YFGM"/>
    <property type="match status" value="1"/>
</dbReference>
<dbReference type="InterPro" id="IPR018704">
    <property type="entry name" value="SecYEG/CpoB_TPR"/>
</dbReference>
<gene>
    <name evidence="11" type="ORF">B0188_09230</name>
</gene>
<evidence type="ECO:0000256" key="1">
    <source>
        <dbReference type="ARBA" id="ARBA00004401"/>
    </source>
</evidence>
<comment type="similarity">
    <text evidence="7">Belongs to the YfgM family.</text>
</comment>
<dbReference type="EMBL" id="MUYB01000040">
    <property type="protein sequence ID" value="OOS02135.1"/>
    <property type="molecule type" value="Genomic_DNA"/>
</dbReference>
<sequence length="200" mass="22792">MAYTIEEEQELNELKNWWKENYKSLIATILVTFAAVFGWNYWQSYQTNKIQQTSALYAQAIYAEQDKTTQVEQFVKEHSKTAYAVLALLDSAKQAVENQQFAQAESLLQKALKQSEDEILSAVSALRLAAVQFQQQNFEAALNTLEQVKGASWEGKKYLLTGDIFLAKGDKDNAKGNYEKALPLVADLEKQWLQVRLNNL</sequence>
<keyword evidence="2" id="KW-1003">Cell membrane</keyword>
<accession>A0A1T0AWJ2</accession>
<dbReference type="PIRSF" id="PIRSF006170">
    <property type="entry name" value="YfgM"/>
    <property type="match status" value="1"/>
</dbReference>
<dbReference type="Gene3D" id="1.25.40.10">
    <property type="entry name" value="Tetratricopeptide repeat domain"/>
    <property type="match status" value="1"/>
</dbReference>
<keyword evidence="12" id="KW-1185">Reference proteome</keyword>
<evidence type="ECO:0000256" key="8">
    <source>
        <dbReference type="ARBA" id="ARBA00024235"/>
    </source>
</evidence>
<dbReference type="Proteomes" id="UP000190023">
    <property type="component" value="Unassembled WGS sequence"/>
</dbReference>
<organism evidence="11 12">
    <name type="scientific">[Haemophilus] felis</name>
    <dbReference type="NCBI Taxonomy" id="123822"/>
    <lineage>
        <taxon>Bacteria</taxon>
        <taxon>Pseudomonadati</taxon>
        <taxon>Pseudomonadota</taxon>
        <taxon>Gammaproteobacteria</taxon>
        <taxon>Pasteurellales</taxon>
        <taxon>Pasteurellaceae</taxon>
    </lineage>
</organism>
<protein>
    <recommendedName>
        <fullName evidence="8">Ancillary SecYEG translocon subunit</fullName>
    </recommendedName>
</protein>
<dbReference type="OrthoDB" id="9789675at2"/>
<dbReference type="PANTHER" id="PTHR38035:SF1">
    <property type="entry name" value="ANCILLARY SECYEG TRANSLOCON SUBUNIT"/>
    <property type="match status" value="1"/>
</dbReference>
<evidence type="ECO:0000256" key="7">
    <source>
        <dbReference type="ARBA" id="ARBA00024197"/>
    </source>
</evidence>
<feature type="domain" description="Ancillary SecYEG translocon subunit/Cell division coordinator CpoB TPR" evidence="10">
    <location>
        <begin position="15"/>
        <end position="200"/>
    </location>
</feature>
<evidence type="ECO:0000256" key="9">
    <source>
        <dbReference type="SAM" id="Phobius"/>
    </source>
</evidence>